<evidence type="ECO:0000313" key="3">
    <source>
        <dbReference type="EMBL" id="GKU87236.1"/>
    </source>
</evidence>
<dbReference type="SMART" id="SM00837">
    <property type="entry name" value="DPBB_1"/>
    <property type="match status" value="1"/>
</dbReference>
<evidence type="ECO:0000259" key="2">
    <source>
        <dbReference type="PROSITE" id="PS50842"/>
    </source>
</evidence>
<dbReference type="EMBL" id="BPVZ01000002">
    <property type="protein sequence ID" value="GKU87236.1"/>
    <property type="molecule type" value="Genomic_DNA"/>
</dbReference>
<feature type="chain" id="PRO_5043808904" description="Expansin-like EG45 domain-containing protein" evidence="1">
    <location>
        <begin position="26"/>
        <end position="132"/>
    </location>
</feature>
<dbReference type="PANTHER" id="PTHR47480">
    <property type="entry name" value="EG45-LIKE DOMAIN CONTAINING PROTEIN"/>
    <property type="match status" value="1"/>
</dbReference>
<evidence type="ECO:0000256" key="1">
    <source>
        <dbReference type="SAM" id="SignalP"/>
    </source>
</evidence>
<dbReference type="PROSITE" id="PS50842">
    <property type="entry name" value="EXPANSIN_EG45"/>
    <property type="match status" value="1"/>
</dbReference>
<dbReference type="PANTHER" id="PTHR47480:SF5">
    <property type="entry name" value="EG45-LIKE DOMAIN CONTAINING PROTEIN"/>
    <property type="match status" value="1"/>
</dbReference>
<sequence length="132" mass="14730">MVLRLLFFPALILCCMLSEIIGVSGDVGSAMPYHPPYLPTRCEGYNQDQFPASGQFVAVSDSLWDNGAACGRRYRMRCISGPRHPCKDEYIVVEVVDFCNDPCPVTLRLSDKAFDAISKLSSARINVEYMQI</sequence>
<dbReference type="Gene3D" id="2.40.40.10">
    <property type="entry name" value="RlpA-like domain"/>
    <property type="match status" value="1"/>
</dbReference>
<accession>A0AAV5HJ27</accession>
<name>A0AAV5HJ27_9ROSI</name>
<keyword evidence="4" id="KW-1185">Reference proteome</keyword>
<dbReference type="InterPro" id="IPR007112">
    <property type="entry name" value="Expansin/allergen_DPBB_dom"/>
</dbReference>
<keyword evidence="1" id="KW-0732">Signal</keyword>
<dbReference type="AlphaFoldDB" id="A0AAV5HJ27"/>
<dbReference type="InterPro" id="IPR036908">
    <property type="entry name" value="RlpA-like_sf"/>
</dbReference>
<comment type="caution">
    <text evidence="3">The sequence shown here is derived from an EMBL/GenBank/DDBJ whole genome shotgun (WGS) entry which is preliminary data.</text>
</comment>
<dbReference type="Pfam" id="PF03330">
    <property type="entry name" value="DPBB_1"/>
    <property type="match status" value="1"/>
</dbReference>
<gene>
    <name evidence="3" type="ORF">SLEP1_g1675</name>
</gene>
<dbReference type="SUPFAM" id="SSF50685">
    <property type="entry name" value="Barwin-like endoglucanases"/>
    <property type="match status" value="1"/>
</dbReference>
<reference evidence="3 4" key="1">
    <citation type="journal article" date="2021" name="Commun. Biol.">
        <title>The genome of Shorea leprosula (Dipterocarpaceae) highlights the ecological relevance of drought in aseasonal tropical rainforests.</title>
        <authorList>
            <person name="Ng K.K.S."/>
            <person name="Kobayashi M.J."/>
            <person name="Fawcett J.A."/>
            <person name="Hatakeyama M."/>
            <person name="Paape T."/>
            <person name="Ng C.H."/>
            <person name="Ang C.C."/>
            <person name="Tnah L.H."/>
            <person name="Lee C.T."/>
            <person name="Nishiyama T."/>
            <person name="Sese J."/>
            <person name="O'Brien M.J."/>
            <person name="Copetti D."/>
            <person name="Mohd Noor M.I."/>
            <person name="Ong R.C."/>
            <person name="Putra M."/>
            <person name="Sireger I.Z."/>
            <person name="Indrioko S."/>
            <person name="Kosugi Y."/>
            <person name="Izuno A."/>
            <person name="Isagi Y."/>
            <person name="Lee S.L."/>
            <person name="Shimizu K.K."/>
        </authorList>
    </citation>
    <scope>NUCLEOTIDE SEQUENCE [LARGE SCALE GENOMIC DNA]</scope>
    <source>
        <strain evidence="3">214</strain>
    </source>
</reference>
<dbReference type="CDD" id="cd22269">
    <property type="entry name" value="DPBB_EG45-like"/>
    <property type="match status" value="1"/>
</dbReference>
<feature type="domain" description="Expansin-like EG45" evidence="2">
    <location>
        <begin position="28"/>
        <end position="132"/>
    </location>
</feature>
<dbReference type="Proteomes" id="UP001054252">
    <property type="component" value="Unassembled WGS sequence"/>
</dbReference>
<organism evidence="3 4">
    <name type="scientific">Rubroshorea leprosula</name>
    <dbReference type="NCBI Taxonomy" id="152421"/>
    <lineage>
        <taxon>Eukaryota</taxon>
        <taxon>Viridiplantae</taxon>
        <taxon>Streptophyta</taxon>
        <taxon>Embryophyta</taxon>
        <taxon>Tracheophyta</taxon>
        <taxon>Spermatophyta</taxon>
        <taxon>Magnoliopsida</taxon>
        <taxon>eudicotyledons</taxon>
        <taxon>Gunneridae</taxon>
        <taxon>Pentapetalae</taxon>
        <taxon>rosids</taxon>
        <taxon>malvids</taxon>
        <taxon>Malvales</taxon>
        <taxon>Dipterocarpaceae</taxon>
        <taxon>Rubroshorea</taxon>
    </lineage>
</organism>
<protein>
    <recommendedName>
        <fullName evidence="2">Expansin-like EG45 domain-containing protein</fullName>
    </recommendedName>
</protein>
<feature type="signal peptide" evidence="1">
    <location>
        <begin position="1"/>
        <end position="25"/>
    </location>
</feature>
<dbReference type="InterPro" id="IPR009009">
    <property type="entry name" value="RlpA-like_DPBB"/>
</dbReference>
<proteinExistence type="predicted"/>
<evidence type="ECO:0000313" key="4">
    <source>
        <dbReference type="Proteomes" id="UP001054252"/>
    </source>
</evidence>